<dbReference type="AlphaFoldDB" id="A0A7T7I088"/>
<gene>
    <name evidence="1" type="ORF">JEQ17_03470</name>
</gene>
<dbReference type="Pfam" id="PF04978">
    <property type="entry name" value="MST"/>
    <property type="match status" value="1"/>
</dbReference>
<dbReference type="Gene3D" id="1.20.120.450">
    <property type="entry name" value="dinb family like domain"/>
    <property type="match status" value="1"/>
</dbReference>
<dbReference type="SUPFAM" id="SSF109854">
    <property type="entry name" value="DinB/YfiT-like putative metalloenzymes"/>
    <property type="match status" value="1"/>
</dbReference>
<protein>
    <submittedName>
        <fullName evidence="1">DUF664 domain-containing protein</fullName>
    </submittedName>
</protein>
<dbReference type="RefSeq" id="WP_200393786.1">
    <property type="nucleotide sequence ID" value="NZ_CP066831.1"/>
</dbReference>
<reference evidence="1 2" key="1">
    <citation type="submission" date="2020-12" db="EMBL/GenBank/DDBJ databases">
        <title>A novel species.</title>
        <authorList>
            <person name="Li K."/>
        </authorList>
    </citation>
    <scope>NUCLEOTIDE SEQUENCE [LARGE SCALE GENOMIC DNA]</scope>
    <source>
        <strain evidence="1 2">ZYC-3</strain>
    </source>
</reference>
<name>A0A7T7I088_9ACTN</name>
<dbReference type="InterPro" id="IPR034660">
    <property type="entry name" value="DinB/YfiT-like"/>
</dbReference>
<proteinExistence type="predicted"/>
<organism evidence="1 2">
    <name type="scientific">Streptomyces liliifuscus</name>
    <dbReference type="NCBI Taxonomy" id="2797636"/>
    <lineage>
        <taxon>Bacteria</taxon>
        <taxon>Bacillati</taxon>
        <taxon>Actinomycetota</taxon>
        <taxon>Actinomycetes</taxon>
        <taxon>Kitasatosporales</taxon>
        <taxon>Streptomycetaceae</taxon>
        <taxon>Streptomyces</taxon>
    </lineage>
</organism>
<evidence type="ECO:0000313" key="1">
    <source>
        <dbReference type="EMBL" id="QQM38620.1"/>
    </source>
</evidence>
<accession>A0A7T7I088</accession>
<sequence length="173" mass="19286">MTEKTSETTPDSEVRALLRVLAGQRRHVLGILDGLDAEDLRRPVLPSGWHCLGLVQHLALDVERFWFRAVVAGEEEIIRGLTSGAEAWNVAPEARAADVLDGYRRETELSDAVITTTPADGVLAWWPHELFGEPHLHNLRDVLLHVITETACHAGHLDAARELIDGRRWLVLT</sequence>
<keyword evidence="2" id="KW-1185">Reference proteome</keyword>
<dbReference type="Proteomes" id="UP000595636">
    <property type="component" value="Chromosome"/>
</dbReference>
<dbReference type="EMBL" id="CP066831">
    <property type="protein sequence ID" value="QQM38620.1"/>
    <property type="molecule type" value="Genomic_DNA"/>
</dbReference>
<dbReference type="InterPro" id="IPR007061">
    <property type="entry name" value="MST-like"/>
</dbReference>
<evidence type="ECO:0000313" key="2">
    <source>
        <dbReference type="Proteomes" id="UP000595636"/>
    </source>
</evidence>
<dbReference type="KEGG" id="slf:JEQ17_03470"/>